<sequence>MAYTEDIPPDPEDDAGRGFLSDADLEADPNNRHVSQRLPRELVAEILEFACFSGGDSLQVSATEIITTPTIYSHVSSSWRQVAIDSPRLWTSFNVDVYQIPTDISTLLDRHLNNAGLHPLRMTIRDSGPCDHSSYPTGDTGLEQRLGPHGSFAFLLLLKAVHRCCELYTYFEDSLLSAVNPSSRPDIVLPFLRLFDSNTTRPFTNHWFCDPFAEAPKLKQAYTTFSFNPLPYHQLTSIAVGEMPCMDLCQILPGCRSLEKLSVWVTPSGLGSPAGTAPTVLPNLKIVSLTLESCLDTISSLLETVTVPSLNFLEIYSLDNSLESWDLSPYYNIFQSWIERSSCAESLHQMTLRFSGCFYTSTSLEGLLGACPYLENLEIAWNHTLGGIYLLGLLERLTIPEVSSGQPPLLPHVRELFIEDGCPEINGMPIDPSIILALAESRSRRGLRVREETNPEAKNIPSLHRLDVSFCTRDILHPLKEADMEISCMERLDAQTLQRFRALNSEGTHCTVDWPEGTDPHGSGLAELDVE</sequence>
<dbReference type="Proteomes" id="UP001383192">
    <property type="component" value="Unassembled WGS sequence"/>
</dbReference>
<reference evidence="1 2" key="1">
    <citation type="submission" date="2024-01" db="EMBL/GenBank/DDBJ databases">
        <title>A draft genome for a cacao thread blight-causing isolate of Paramarasmius palmivorus.</title>
        <authorList>
            <person name="Baruah I.K."/>
            <person name="Bukari Y."/>
            <person name="Amoako-Attah I."/>
            <person name="Meinhardt L.W."/>
            <person name="Bailey B.A."/>
            <person name="Cohen S.P."/>
        </authorList>
    </citation>
    <scope>NUCLEOTIDE SEQUENCE [LARGE SCALE GENOMIC DNA]</scope>
    <source>
        <strain evidence="1 2">GH-12</strain>
    </source>
</reference>
<gene>
    <name evidence="1" type="ORF">VNI00_003659</name>
</gene>
<proteinExistence type="predicted"/>
<dbReference type="SUPFAM" id="SSF52047">
    <property type="entry name" value="RNI-like"/>
    <property type="match status" value="1"/>
</dbReference>
<evidence type="ECO:0000313" key="1">
    <source>
        <dbReference type="EMBL" id="KAK7054461.1"/>
    </source>
</evidence>
<accession>A0AAW0DRI6</accession>
<protein>
    <recommendedName>
        <fullName evidence="3">F-box domain-containing protein</fullName>
    </recommendedName>
</protein>
<organism evidence="1 2">
    <name type="scientific">Paramarasmius palmivorus</name>
    <dbReference type="NCBI Taxonomy" id="297713"/>
    <lineage>
        <taxon>Eukaryota</taxon>
        <taxon>Fungi</taxon>
        <taxon>Dikarya</taxon>
        <taxon>Basidiomycota</taxon>
        <taxon>Agaricomycotina</taxon>
        <taxon>Agaricomycetes</taxon>
        <taxon>Agaricomycetidae</taxon>
        <taxon>Agaricales</taxon>
        <taxon>Marasmiineae</taxon>
        <taxon>Marasmiaceae</taxon>
        <taxon>Paramarasmius</taxon>
    </lineage>
</organism>
<evidence type="ECO:0000313" key="2">
    <source>
        <dbReference type="Proteomes" id="UP001383192"/>
    </source>
</evidence>
<comment type="caution">
    <text evidence="1">The sequence shown here is derived from an EMBL/GenBank/DDBJ whole genome shotgun (WGS) entry which is preliminary data.</text>
</comment>
<dbReference type="InterPro" id="IPR032675">
    <property type="entry name" value="LRR_dom_sf"/>
</dbReference>
<dbReference type="AlphaFoldDB" id="A0AAW0DRI6"/>
<keyword evidence="2" id="KW-1185">Reference proteome</keyword>
<dbReference type="EMBL" id="JAYKXP010000009">
    <property type="protein sequence ID" value="KAK7054461.1"/>
    <property type="molecule type" value="Genomic_DNA"/>
</dbReference>
<dbReference type="Gene3D" id="3.80.10.10">
    <property type="entry name" value="Ribonuclease Inhibitor"/>
    <property type="match status" value="1"/>
</dbReference>
<evidence type="ECO:0008006" key="3">
    <source>
        <dbReference type="Google" id="ProtNLM"/>
    </source>
</evidence>
<name>A0AAW0DRI6_9AGAR</name>